<feature type="region of interest" description="Disordered" evidence="8">
    <location>
        <begin position="564"/>
        <end position="589"/>
    </location>
</feature>
<evidence type="ECO:0000256" key="4">
    <source>
        <dbReference type="ARBA" id="ARBA00022771"/>
    </source>
</evidence>
<keyword evidence="6" id="KW-0539">Nucleus</keyword>
<keyword evidence="3" id="KW-0677">Repeat</keyword>
<evidence type="ECO:0000256" key="1">
    <source>
        <dbReference type="ARBA" id="ARBA00004123"/>
    </source>
</evidence>
<feature type="region of interest" description="Disordered" evidence="8">
    <location>
        <begin position="1"/>
        <end position="171"/>
    </location>
</feature>
<feature type="compositionally biased region" description="Polar residues" evidence="8">
    <location>
        <begin position="572"/>
        <end position="588"/>
    </location>
</feature>
<dbReference type="InterPro" id="IPR050888">
    <property type="entry name" value="ZnF_C2H2-type_TF"/>
</dbReference>
<comment type="subcellular location">
    <subcellularLocation>
        <location evidence="1">Nucleus</location>
    </subcellularLocation>
</comment>
<keyword evidence="2" id="KW-0479">Metal-binding</keyword>
<keyword evidence="4 7" id="KW-0863">Zinc-finger</keyword>
<feature type="compositionally biased region" description="Low complexity" evidence="8">
    <location>
        <begin position="53"/>
        <end position="78"/>
    </location>
</feature>
<feature type="compositionally biased region" description="Basic and acidic residues" evidence="8">
    <location>
        <begin position="478"/>
        <end position="487"/>
    </location>
</feature>
<gene>
    <name evidence="10" type="ORF">CINCED_3A002219</name>
</gene>
<feature type="compositionally biased region" description="Acidic residues" evidence="8">
    <location>
        <begin position="153"/>
        <end position="168"/>
    </location>
</feature>
<evidence type="ECO:0000256" key="8">
    <source>
        <dbReference type="SAM" id="MobiDB-lite"/>
    </source>
</evidence>
<dbReference type="EMBL" id="CABPRJ010002367">
    <property type="protein sequence ID" value="VVC43153.1"/>
    <property type="molecule type" value="Genomic_DNA"/>
</dbReference>
<feature type="region of interest" description="Disordered" evidence="8">
    <location>
        <begin position="431"/>
        <end position="490"/>
    </location>
</feature>
<proteinExistence type="predicted"/>
<sequence length="734" mass="81657">MVVTRQSSQMDPEKNKDKNEVNRTGTEKSRMNSTNKNGNNSNTDSEDDHDSVHSSPRSSHSSNAPVPSGLPGSPPLKVTIKKNKSYSSSSRESAQPFEVVKNSLPPAESPCASSEEDGEDQKVDSENDKNSDKPNSEDDVADDAAENEKESEPESENANESCDSDLEIVEGPILNKTINDKKESKPFIKKDSNIPETSSVTNFKSEEVPQNSVIKKEEKVVKNEDKEDLKDSILENKVLVLKKDESKDLIKEQQKEYKLNVRSFVDLAAPQTINLINMPPPSQIDSPSNFISQNGSPYPQYMNMSCDLCTLQFDSLELLNEHKKVMKHYKCSFKDCEHLILSSQQEFLDHQSMVHNIMPSPVQQLAHQVQRLPTMGFDQQLQPVVPPLPENLQPPGVPNMYTQPLRMPNQVPMQRSMRPMGRPNMNLMMGGAPRGRNMTRAPRGRSVAMSSPMMRGTPLKRPLSSMGVRHQTPPLKRVATDRSDRTSFTKNSPTIVKSLSESLTKSITSANKSQANHTQQDVVNLFSKRGLTISTVDTVNNISIPAGLSLNSAVSIIPTSPAKVPIKKPHESPNNVSQRPSSKFNKTVDTVDLTGPDSRPKKFWPCEICSKTYLSVETLYEHVSAAHKTVQLSYKCNLCSLSFPSGELLYRHKQSFHKTDVNTNSQFVIPIMDISKNGSIARMNAMGITNYMPLAQMEQQNGQFAFPIMSTARPGSMDGLKFTHFLSLGCIRKL</sequence>
<dbReference type="PROSITE" id="PS50157">
    <property type="entry name" value="ZINC_FINGER_C2H2_2"/>
    <property type="match status" value="1"/>
</dbReference>
<feature type="compositionally biased region" description="Basic and acidic residues" evidence="8">
    <location>
        <begin position="11"/>
        <end position="30"/>
    </location>
</feature>
<dbReference type="Gene3D" id="3.30.160.60">
    <property type="entry name" value="Classic Zinc Finger"/>
    <property type="match status" value="1"/>
</dbReference>
<keyword evidence="5" id="KW-0862">Zinc</keyword>
<feature type="compositionally biased region" description="Low complexity" evidence="8">
    <location>
        <begin position="32"/>
        <end position="43"/>
    </location>
</feature>
<dbReference type="OrthoDB" id="5982876at2759"/>
<evidence type="ECO:0000256" key="5">
    <source>
        <dbReference type="ARBA" id="ARBA00022833"/>
    </source>
</evidence>
<evidence type="ECO:0000256" key="7">
    <source>
        <dbReference type="PROSITE-ProRule" id="PRU00042"/>
    </source>
</evidence>
<dbReference type="InterPro" id="IPR036236">
    <property type="entry name" value="Znf_C2H2_sf"/>
</dbReference>
<dbReference type="SMART" id="SM00355">
    <property type="entry name" value="ZnF_C2H2"/>
    <property type="match status" value="4"/>
</dbReference>
<organism evidence="10 11">
    <name type="scientific">Cinara cedri</name>
    <dbReference type="NCBI Taxonomy" id="506608"/>
    <lineage>
        <taxon>Eukaryota</taxon>
        <taxon>Metazoa</taxon>
        <taxon>Ecdysozoa</taxon>
        <taxon>Arthropoda</taxon>
        <taxon>Hexapoda</taxon>
        <taxon>Insecta</taxon>
        <taxon>Pterygota</taxon>
        <taxon>Neoptera</taxon>
        <taxon>Paraneoptera</taxon>
        <taxon>Hemiptera</taxon>
        <taxon>Sternorrhyncha</taxon>
        <taxon>Aphidomorpha</taxon>
        <taxon>Aphidoidea</taxon>
        <taxon>Aphididae</taxon>
        <taxon>Lachninae</taxon>
        <taxon>Cinara</taxon>
    </lineage>
</organism>
<dbReference type="SUPFAM" id="SSF57667">
    <property type="entry name" value="beta-beta-alpha zinc fingers"/>
    <property type="match status" value="1"/>
</dbReference>
<accession>A0A5E4NHI8</accession>
<dbReference type="InterPro" id="IPR013087">
    <property type="entry name" value="Znf_C2H2_type"/>
</dbReference>
<protein>
    <submittedName>
        <fullName evidence="10">Zinc finger C2H2-type</fullName>
    </submittedName>
</protein>
<evidence type="ECO:0000256" key="3">
    <source>
        <dbReference type="ARBA" id="ARBA00022737"/>
    </source>
</evidence>
<dbReference type="GO" id="GO:0008270">
    <property type="term" value="F:zinc ion binding"/>
    <property type="evidence" value="ECO:0007669"/>
    <property type="project" value="UniProtKB-KW"/>
</dbReference>
<feature type="domain" description="C2H2-type" evidence="9">
    <location>
        <begin position="634"/>
        <end position="662"/>
    </location>
</feature>
<dbReference type="PANTHER" id="PTHR24406">
    <property type="entry name" value="TRANSCRIPTIONAL REPRESSOR CTCFL-RELATED"/>
    <property type="match status" value="1"/>
</dbReference>
<feature type="compositionally biased region" description="Polar residues" evidence="8">
    <location>
        <begin position="1"/>
        <end position="10"/>
    </location>
</feature>
<evidence type="ECO:0000313" key="10">
    <source>
        <dbReference type="EMBL" id="VVC43153.1"/>
    </source>
</evidence>
<dbReference type="Proteomes" id="UP000325440">
    <property type="component" value="Unassembled WGS sequence"/>
</dbReference>
<name>A0A5E4NHI8_9HEMI</name>
<evidence type="ECO:0000256" key="6">
    <source>
        <dbReference type="ARBA" id="ARBA00023242"/>
    </source>
</evidence>
<dbReference type="AlphaFoldDB" id="A0A5E4NHI8"/>
<evidence type="ECO:0000313" key="11">
    <source>
        <dbReference type="Proteomes" id="UP000325440"/>
    </source>
</evidence>
<dbReference type="PROSITE" id="PS00028">
    <property type="entry name" value="ZINC_FINGER_C2H2_1"/>
    <property type="match status" value="3"/>
</dbReference>
<evidence type="ECO:0000259" key="9">
    <source>
        <dbReference type="PROSITE" id="PS50157"/>
    </source>
</evidence>
<evidence type="ECO:0000256" key="2">
    <source>
        <dbReference type="ARBA" id="ARBA00022723"/>
    </source>
</evidence>
<keyword evidence="11" id="KW-1185">Reference proteome</keyword>
<reference evidence="10 11" key="1">
    <citation type="submission" date="2019-08" db="EMBL/GenBank/DDBJ databases">
        <authorList>
            <person name="Alioto T."/>
            <person name="Alioto T."/>
            <person name="Gomez Garrido J."/>
        </authorList>
    </citation>
    <scope>NUCLEOTIDE SEQUENCE [LARGE SCALE GENOMIC DNA]</scope>
</reference>
<feature type="compositionally biased region" description="Basic and acidic residues" evidence="8">
    <location>
        <begin position="120"/>
        <end position="136"/>
    </location>
</feature>
<dbReference type="GO" id="GO:0005634">
    <property type="term" value="C:nucleus"/>
    <property type="evidence" value="ECO:0007669"/>
    <property type="project" value="UniProtKB-SubCell"/>
</dbReference>